<gene>
    <name evidence="4" type="ORF">LDJ79_09535</name>
</gene>
<comment type="similarity">
    <text evidence="1 3">Belongs to the glycosyl hydrolase 1 family.</text>
</comment>
<dbReference type="PROSITE" id="PS00572">
    <property type="entry name" value="GLYCOSYL_HYDROL_F1_1"/>
    <property type="match status" value="1"/>
</dbReference>
<dbReference type="EMBL" id="JAIWIU010000056">
    <property type="protein sequence ID" value="MCA2016351.1"/>
    <property type="molecule type" value="Genomic_DNA"/>
</dbReference>
<name>A0ABS7YL24_9VIBR</name>
<organism evidence="4 5">
    <name type="scientific">Vibrio tritonius</name>
    <dbReference type="NCBI Taxonomy" id="1435069"/>
    <lineage>
        <taxon>Bacteria</taxon>
        <taxon>Pseudomonadati</taxon>
        <taxon>Pseudomonadota</taxon>
        <taxon>Gammaproteobacteria</taxon>
        <taxon>Vibrionales</taxon>
        <taxon>Vibrionaceae</taxon>
        <taxon>Vibrio</taxon>
    </lineage>
</organism>
<dbReference type="InterPro" id="IPR018120">
    <property type="entry name" value="Glyco_hydro_1_AS"/>
</dbReference>
<keyword evidence="4" id="KW-0378">Hydrolase</keyword>
<dbReference type="SUPFAM" id="SSF51445">
    <property type="entry name" value="(Trans)glycosidases"/>
    <property type="match status" value="1"/>
</dbReference>
<evidence type="ECO:0000313" key="4">
    <source>
        <dbReference type="EMBL" id="MCA2016351.1"/>
    </source>
</evidence>
<evidence type="ECO:0000256" key="3">
    <source>
        <dbReference type="RuleBase" id="RU003690"/>
    </source>
</evidence>
<dbReference type="PANTHER" id="PTHR10353">
    <property type="entry name" value="GLYCOSYL HYDROLASE"/>
    <property type="match status" value="1"/>
</dbReference>
<evidence type="ECO:0000256" key="2">
    <source>
        <dbReference type="PROSITE-ProRule" id="PRU10055"/>
    </source>
</evidence>
<accession>A0ABS7YL24</accession>
<feature type="active site" description="Nucleophile" evidence="2">
    <location>
        <position position="364"/>
    </location>
</feature>
<protein>
    <submittedName>
        <fullName evidence="4">Glycoside hydrolase family 1 protein</fullName>
    </submittedName>
</protein>
<proteinExistence type="inferred from homology"/>
<evidence type="ECO:0000313" key="5">
    <source>
        <dbReference type="Proteomes" id="UP001199044"/>
    </source>
</evidence>
<dbReference type="Gene3D" id="3.20.20.80">
    <property type="entry name" value="Glycosidases"/>
    <property type="match status" value="1"/>
</dbReference>
<dbReference type="Proteomes" id="UP001199044">
    <property type="component" value="Unassembled WGS sequence"/>
</dbReference>
<dbReference type="GO" id="GO:0016787">
    <property type="term" value="F:hydrolase activity"/>
    <property type="evidence" value="ECO:0007669"/>
    <property type="project" value="UniProtKB-KW"/>
</dbReference>
<dbReference type="RefSeq" id="WP_225250403.1">
    <property type="nucleotide sequence ID" value="NZ_JAIWIU010000056.1"/>
</dbReference>
<comment type="caution">
    <text evidence="4">The sequence shown here is derived from an EMBL/GenBank/DDBJ whole genome shotgun (WGS) entry which is preliminary data.</text>
</comment>
<sequence length="470" mass="55022">MLYQFPPDFYWGSAASATQTEGAAALFGKGDNIWDHWYQHEPNRFYQGVSPQDASTFYQHYQDDIGLMKAINFNSFRTSISWSRLIPNGIGEVNQQAVEFYNKVIDELIEHNIEPFLCLFHFDMPLAMQNIGGFENRKVVAAYANYAETCFKLFGDRVKHWFTFNEPIVTVEGGYLYNFHYPNVVDFRRAATVAYHTVLAHAEAVKRYRKLALNGNIGIILNLTPSYPRSDNDADRLASFHCDLLFNRSFLDPVVKGAYPSELIELLEHYHQLPEIEIGDCRLIEQGKVDMLGINYYQPRRVQAKLHSVDRTNPFMPEWLFDEYRMPGCKMNPHRGWEIYEKGVYDILINLRDNYDNLPCYISENGMGVEGEEKFMHNGQIQDDYRIDFVREHLKWIHRAIDEGSTCFGYHMWTFIDNWSWCNAYKNRYGFYRLDLATQQRSLKKSGEWFAQIAKHNGFTDVKTGEQSWN</sequence>
<dbReference type="InterPro" id="IPR017853">
    <property type="entry name" value="GH"/>
</dbReference>
<evidence type="ECO:0000256" key="1">
    <source>
        <dbReference type="ARBA" id="ARBA00010838"/>
    </source>
</evidence>
<dbReference type="PRINTS" id="PR00131">
    <property type="entry name" value="GLHYDRLASE1"/>
</dbReference>
<reference evidence="5" key="1">
    <citation type="submission" date="2023-07" db="EMBL/GenBank/DDBJ databases">
        <title>Molecular identification of indigenous halophilic bacteria isolated from red sea cost, biodegradation of synthetic dyes and assessment of degraded metabolite toxicity.</title>
        <authorList>
            <person name="Chaieb K."/>
            <person name="Altayb H.N."/>
        </authorList>
    </citation>
    <scope>NUCLEOTIDE SEQUENCE [LARGE SCALE GENOMIC DNA]</scope>
    <source>
        <strain evidence="5">K20</strain>
    </source>
</reference>
<keyword evidence="5" id="KW-1185">Reference proteome</keyword>
<dbReference type="Pfam" id="PF00232">
    <property type="entry name" value="Glyco_hydro_1"/>
    <property type="match status" value="1"/>
</dbReference>
<dbReference type="PANTHER" id="PTHR10353:SF139">
    <property type="entry name" value="6-PHOSPHO-BETA-GLUCOSIDASE GMUD"/>
    <property type="match status" value="1"/>
</dbReference>
<dbReference type="InterPro" id="IPR001360">
    <property type="entry name" value="Glyco_hydro_1"/>
</dbReference>